<keyword evidence="1" id="KW-0472">Membrane</keyword>
<evidence type="ECO:0000256" key="1">
    <source>
        <dbReference type="SAM" id="Phobius"/>
    </source>
</evidence>
<organism evidence="2 3">
    <name type="scientific">Mycolicibacterium moriokaense</name>
    <dbReference type="NCBI Taxonomy" id="39691"/>
    <lineage>
        <taxon>Bacteria</taxon>
        <taxon>Bacillati</taxon>
        <taxon>Actinomycetota</taxon>
        <taxon>Actinomycetes</taxon>
        <taxon>Mycobacteriales</taxon>
        <taxon>Mycobacteriaceae</taxon>
        <taxon>Mycolicibacterium</taxon>
    </lineage>
</organism>
<dbReference type="Proteomes" id="UP000466681">
    <property type="component" value="Chromosome"/>
</dbReference>
<dbReference type="AlphaFoldDB" id="A0AAD1HEU4"/>
<keyword evidence="1" id="KW-1133">Transmembrane helix</keyword>
<dbReference type="KEGG" id="mmor:MMOR_45320"/>
<evidence type="ECO:0000313" key="2">
    <source>
        <dbReference type="EMBL" id="BBX03596.1"/>
    </source>
</evidence>
<keyword evidence="3" id="KW-1185">Reference proteome</keyword>
<gene>
    <name evidence="2" type="ORF">MMOR_45320</name>
</gene>
<accession>A0AAD1HEU4</accession>
<feature type="transmembrane region" description="Helical" evidence="1">
    <location>
        <begin position="170"/>
        <end position="194"/>
    </location>
</feature>
<name>A0AAD1HEU4_9MYCO</name>
<proteinExistence type="predicted"/>
<keyword evidence="1" id="KW-0812">Transmembrane</keyword>
<sequence length="259" mass="25856">MVTPFSNALNTIAQALGTSVTTLAGLPTSQTPITDVITAIQIMITAVVNAVGEVAKVPDNLLDLLGFGVVDGPNAPVFGAAGSVNGPSVAPVHAPLIGTEPMQLPQLAADAPLFGTVVEASDLGGITTASLNHKVALSGLAPAPAKVSAGTTSFLDHVVKSVLAPASLTALAAIAVPGIGGLLIVCAAGVRIGYRQAKAMLALRMSGIARFAGPGPMGVVRSGSLIALYPRGKRVDKPRAAHAVRASTARSTTVLEQVA</sequence>
<dbReference type="RefSeq" id="WP_133056546.1">
    <property type="nucleotide sequence ID" value="NZ_AP022560.1"/>
</dbReference>
<evidence type="ECO:0000313" key="3">
    <source>
        <dbReference type="Proteomes" id="UP000466681"/>
    </source>
</evidence>
<reference evidence="2 3" key="1">
    <citation type="journal article" date="2019" name="Emerg. Microbes Infect.">
        <title>Comprehensive subspecies identification of 175 nontuberculous mycobacteria species based on 7547 genomic profiles.</title>
        <authorList>
            <person name="Matsumoto Y."/>
            <person name="Kinjo T."/>
            <person name="Motooka D."/>
            <person name="Nabeya D."/>
            <person name="Jung N."/>
            <person name="Uechi K."/>
            <person name="Horii T."/>
            <person name="Iida T."/>
            <person name="Fujita J."/>
            <person name="Nakamura S."/>
        </authorList>
    </citation>
    <scope>NUCLEOTIDE SEQUENCE [LARGE SCALE GENOMIC DNA]</scope>
    <source>
        <strain evidence="2 3">JCM 6375</strain>
    </source>
</reference>
<protein>
    <submittedName>
        <fullName evidence="2">Uncharacterized protein</fullName>
    </submittedName>
</protein>
<dbReference type="EMBL" id="AP022560">
    <property type="protein sequence ID" value="BBX03596.1"/>
    <property type="molecule type" value="Genomic_DNA"/>
</dbReference>